<feature type="transmembrane region" description="Helical" evidence="2">
    <location>
        <begin position="88"/>
        <end position="107"/>
    </location>
</feature>
<evidence type="ECO:0000313" key="3">
    <source>
        <dbReference type="EMBL" id="HIU34951.1"/>
    </source>
</evidence>
<feature type="transmembrane region" description="Helical" evidence="2">
    <location>
        <begin position="34"/>
        <end position="55"/>
    </location>
</feature>
<dbReference type="EMBL" id="DVMU01000220">
    <property type="protein sequence ID" value="HIU34951.1"/>
    <property type="molecule type" value="Genomic_DNA"/>
</dbReference>
<comment type="caution">
    <text evidence="3">The sequence shown here is derived from an EMBL/GenBank/DDBJ whole genome shotgun (WGS) entry which is preliminary data.</text>
</comment>
<organism evidence="3 4">
    <name type="scientific">Candidatus Pullichristensenella excrementigallinarum</name>
    <dbReference type="NCBI Taxonomy" id="2840907"/>
    <lineage>
        <taxon>Bacteria</taxon>
        <taxon>Bacillati</taxon>
        <taxon>Bacillota</taxon>
        <taxon>Clostridia</taxon>
        <taxon>Candidatus Pullichristensenella</taxon>
    </lineage>
</organism>
<gene>
    <name evidence="3" type="ORF">IAB02_10345</name>
</gene>
<keyword evidence="2" id="KW-0472">Membrane</keyword>
<sequence>MKRLKGLLVFFVQWIVLLGLYFLLHQLYWFSGPWHGIASWGLMPVMGMISAYMATVRGVNNYLAWPAPPVCAFVAYWLALGYTPEGTGPTLLCALLAIFGAAAGEVVKRGPKRDSQQDSRKQAPRGRE</sequence>
<protein>
    <submittedName>
        <fullName evidence="3">Uncharacterized protein</fullName>
    </submittedName>
</protein>
<keyword evidence="2" id="KW-1133">Transmembrane helix</keyword>
<dbReference type="Proteomes" id="UP000824072">
    <property type="component" value="Unassembled WGS sequence"/>
</dbReference>
<evidence type="ECO:0000313" key="4">
    <source>
        <dbReference type="Proteomes" id="UP000824072"/>
    </source>
</evidence>
<reference evidence="3" key="1">
    <citation type="submission" date="2020-10" db="EMBL/GenBank/DDBJ databases">
        <authorList>
            <person name="Gilroy R."/>
        </authorList>
    </citation>
    <scope>NUCLEOTIDE SEQUENCE</scope>
    <source>
        <strain evidence="3">ChiHcec3-11533</strain>
    </source>
</reference>
<evidence type="ECO:0000256" key="1">
    <source>
        <dbReference type="SAM" id="MobiDB-lite"/>
    </source>
</evidence>
<feature type="transmembrane region" description="Helical" evidence="2">
    <location>
        <begin position="62"/>
        <end position="82"/>
    </location>
</feature>
<reference evidence="3" key="2">
    <citation type="journal article" date="2021" name="PeerJ">
        <title>Extensive microbial diversity within the chicken gut microbiome revealed by metagenomics and culture.</title>
        <authorList>
            <person name="Gilroy R."/>
            <person name="Ravi A."/>
            <person name="Getino M."/>
            <person name="Pursley I."/>
            <person name="Horton D.L."/>
            <person name="Alikhan N.F."/>
            <person name="Baker D."/>
            <person name="Gharbi K."/>
            <person name="Hall N."/>
            <person name="Watson M."/>
            <person name="Adriaenssens E.M."/>
            <person name="Foster-Nyarko E."/>
            <person name="Jarju S."/>
            <person name="Secka A."/>
            <person name="Antonio M."/>
            <person name="Oren A."/>
            <person name="Chaudhuri R.R."/>
            <person name="La Ragione R."/>
            <person name="Hildebrand F."/>
            <person name="Pallen M.J."/>
        </authorList>
    </citation>
    <scope>NUCLEOTIDE SEQUENCE</scope>
    <source>
        <strain evidence="3">ChiHcec3-11533</strain>
    </source>
</reference>
<proteinExistence type="predicted"/>
<feature type="region of interest" description="Disordered" evidence="1">
    <location>
        <begin position="107"/>
        <end position="128"/>
    </location>
</feature>
<dbReference type="AlphaFoldDB" id="A0A9D1IE28"/>
<name>A0A9D1IE28_9FIRM</name>
<accession>A0A9D1IE28</accession>
<keyword evidence="2" id="KW-0812">Transmembrane</keyword>
<evidence type="ECO:0000256" key="2">
    <source>
        <dbReference type="SAM" id="Phobius"/>
    </source>
</evidence>
<feature type="transmembrane region" description="Helical" evidence="2">
    <location>
        <begin position="7"/>
        <end position="28"/>
    </location>
</feature>